<feature type="compositionally biased region" description="Basic and acidic residues" evidence="1">
    <location>
        <begin position="125"/>
        <end position="143"/>
    </location>
</feature>
<name>A0A6J5ME70_9CAUD</name>
<organism evidence="2">
    <name type="scientific">uncultured Caudovirales phage</name>
    <dbReference type="NCBI Taxonomy" id="2100421"/>
    <lineage>
        <taxon>Viruses</taxon>
        <taxon>Duplodnaviria</taxon>
        <taxon>Heunggongvirae</taxon>
        <taxon>Uroviricota</taxon>
        <taxon>Caudoviricetes</taxon>
        <taxon>Peduoviridae</taxon>
        <taxon>Maltschvirus</taxon>
        <taxon>Maltschvirus maltsch</taxon>
    </lineage>
</organism>
<evidence type="ECO:0000256" key="1">
    <source>
        <dbReference type="SAM" id="MobiDB-lite"/>
    </source>
</evidence>
<evidence type="ECO:0000313" key="2">
    <source>
        <dbReference type="EMBL" id="CAB4144562.1"/>
    </source>
</evidence>
<sequence>MSNKVLSRVLKLSVKRSSDKFILVCMANYADDEGRCYPSHAALARDTSLDRKTIIAGIRRLVAAGLVLDTGCRTGGTGRVPVYVIGGDMVPETGPLDDGVIVPFFPPNSPVFPAEWSRFSRQWSQKRDLDTSDTSKDTSEDTSKIPSSAPPAVDPEPPAEASPSPQPPPVRRPSAAPPPSDDSAAFHASFWPLYPRKTGKDAALRAWTAARKRGAAEADIIAGLRAYAFSADPKYQPHAATWLNGGRWIIEADTRPVTIAPGATNGTARPSDSRLRAMAQILGQPFTEPFVPDDPFPSIDIPPGDYH</sequence>
<dbReference type="Pfam" id="PF13730">
    <property type="entry name" value="HTH_36"/>
    <property type="match status" value="1"/>
</dbReference>
<dbReference type="EMBL" id="LR796428">
    <property type="protein sequence ID" value="CAB4144562.1"/>
    <property type="molecule type" value="Genomic_DNA"/>
</dbReference>
<dbReference type="EMBL" id="LR797153">
    <property type="protein sequence ID" value="CAB4189653.1"/>
    <property type="molecule type" value="Genomic_DNA"/>
</dbReference>
<proteinExistence type="predicted"/>
<evidence type="ECO:0000313" key="3">
    <source>
        <dbReference type="EMBL" id="CAB4189653.1"/>
    </source>
</evidence>
<feature type="region of interest" description="Disordered" evidence="1">
    <location>
        <begin position="123"/>
        <end position="182"/>
    </location>
</feature>
<gene>
    <name evidence="3" type="ORF">UFOVP1200_10</name>
    <name evidence="2" type="ORF">UFOVP469_37</name>
</gene>
<accession>A0A6J5ME70</accession>
<feature type="compositionally biased region" description="Pro residues" evidence="1">
    <location>
        <begin position="148"/>
        <end position="180"/>
    </location>
</feature>
<reference evidence="2" key="1">
    <citation type="submission" date="2020-04" db="EMBL/GenBank/DDBJ databases">
        <authorList>
            <person name="Chiriac C."/>
            <person name="Salcher M."/>
            <person name="Ghai R."/>
            <person name="Kavagutti S V."/>
        </authorList>
    </citation>
    <scope>NUCLEOTIDE SEQUENCE</scope>
</reference>
<protein>
    <submittedName>
        <fullName evidence="2">Helix-turn-helix domain containing protein</fullName>
    </submittedName>
</protein>